<dbReference type="Proteomes" id="UP001159363">
    <property type="component" value="Chromosome 5"/>
</dbReference>
<keyword evidence="6" id="KW-0378">Hydrolase</keyword>
<feature type="domain" description="DDE Tnp4" evidence="8">
    <location>
        <begin position="71"/>
        <end position="206"/>
    </location>
</feature>
<comment type="subcellular location">
    <subcellularLocation>
        <location evidence="2">Nucleus</location>
    </subcellularLocation>
</comment>
<evidence type="ECO:0000259" key="8">
    <source>
        <dbReference type="Pfam" id="PF13359"/>
    </source>
</evidence>
<comment type="similarity">
    <text evidence="3">Belongs to the HARBI1 family.</text>
</comment>
<keyword evidence="5" id="KW-0479">Metal-binding</keyword>
<name>A0ABQ9HCV1_9NEOP</name>
<sequence>MVNETWESFAREFEEKFNFPFRLGAIDGKHCQIQEAKYHIHGPTYICITKYKHHVSYLYVQAFPGCGSQNFNYKGTHSVVLLAIASANHVFIAFDIGAPGRQSDGGILSQSCFGKALVKHALNIPPKKVFIADEAFPLQKHIMRPIPGKQLGDDEIIFNCRLSRARMSVENTFGIVASRWRIYRRPVIGKPHLAKGIIKATVCLHNWLLLDEEPVDPAARRYGSPNLLDTHNKNGEIITGQWRIMVTSDDALCNLDASMHFVSNRYSTTSASIREMFTNFFLSSGQIVKQWNKLPV</sequence>
<dbReference type="EMBL" id="JARBHB010000006">
    <property type="protein sequence ID" value="KAJ8882138.1"/>
    <property type="molecule type" value="Genomic_DNA"/>
</dbReference>
<evidence type="ECO:0000256" key="2">
    <source>
        <dbReference type="ARBA" id="ARBA00004123"/>
    </source>
</evidence>
<proteinExistence type="inferred from homology"/>
<keyword evidence="7" id="KW-0539">Nucleus</keyword>
<keyword evidence="4" id="KW-0540">Nuclease</keyword>
<keyword evidence="10" id="KW-1185">Reference proteome</keyword>
<reference evidence="9 10" key="1">
    <citation type="submission" date="2023-02" db="EMBL/GenBank/DDBJ databases">
        <title>LHISI_Scaffold_Assembly.</title>
        <authorList>
            <person name="Stuart O.P."/>
            <person name="Cleave R."/>
            <person name="Magrath M.J.L."/>
            <person name="Mikheyev A.S."/>
        </authorList>
    </citation>
    <scope>NUCLEOTIDE SEQUENCE [LARGE SCALE GENOMIC DNA]</scope>
    <source>
        <strain evidence="9">Daus_M_001</strain>
        <tissue evidence="9">Leg muscle</tissue>
    </source>
</reference>
<evidence type="ECO:0000256" key="7">
    <source>
        <dbReference type="ARBA" id="ARBA00023242"/>
    </source>
</evidence>
<dbReference type="Pfam" id="PF13359">
    <property type="entry name" value="DDE_Tnp_4"/>
    <property type="match status" value="1"/>
</dbReference>
<evidence type="ECO:0000256" key="1">
    <source>
        <dbReference type="ARBA" id="ARBA00001968"/>
    </source>
</evidence>
<accession>A0ABQ9HCV1</accession>
<evidence type="ECO:0000256" key="5">
    <source>
        <dbReference type="ARBA" id="ARBA00022723"/>
    </source>
</evidence>
<dbReference type="InterPro" id="IPR045249">
    <property type="entry name" value="HARBI1-like"/>
</dbReference>
<protein>
    <recommendedName>
        <fullName evidence="8">DDE Tnp4 domain-containing protein</fullName>
    </recommendedName>
</protein>
<comment type="caution">
    <text evidence="9">The sequence shown here is derived from an EMBL/GenBank/DDBJ whole genome shotgun (WGS) entry which is preliminary data.</text>
</comment>
<evidence type="ECO:0000313" key="9">
    <source>
        <dbReference type="EMBL" id="KAJ8882138.1"/>
    </source>
</evidence>
<evidence type="ECO:0000256" key="6">
    <source>
        <dbReference type="ARBA" id="ARBA00022801"/>
    </source>
</evidence>
<dbReference type="PANTHER" id="PTHR22930:SF269">
    <property type="entry name" value="NUCLEASE HARBI1-LIKE PROTEIN"/>
    <property type="match status" value="1"/>
</dbReference>
<gene>
    <name evidence="9" type="ORF">PR048_018626</name>
</gene>
<organism evidence="9 10">
    <name type="scientific">Dryococelus australis</name>
    <dbReference type="NCBI Taxonomy" id="614101"/>
    <lineage>
        <taxon>Eukaryota</taxon>
        <taxon>Metazoa</taxon>
        <taxon>Ecdysozoa</taxon>
        <taxon>Arthropoda</taxon>
        <taxon>Hexapoda</taxon>
        <taxon>Insecta</taxon>
        <taxon>Pterygota</taxon>
        <taxon>Neoptera</taxon>
        <taxon>Polyneoptera</taxon>
        <taxon>Phasmatodea</taxon>
        <taxon>Verophasmatodea</taxon>
        <taxon>Anareolatae</taxon>
        <taxon>Phasmatidae</taxon>
        <taxon>Eurycanthinae</taxon>
        <taxon>Dryococelus</taxon>
    </lineage>
</organism>
<evidence type="ECO:0000256" key="4">
    <source>
        <dbReference type="ARBA" id="ARBA00022722"/>
    </source>
</evidence>
<dbReference type="InterPro" id="IPR027806">
    <property type="entry name" value="HARBI1_dom"/>
</dbReference>
<dbReference type="PANTHER" id="PTHR22930">
    <property type="match status" value="1"/>
</dbReference>
<evidence type="ECO:0000256" key="3">
    <source>
        <dbReference type="ARBA" id="ARBA00006958"/>
    </source>
</evidence>
<evidence type="ECO:0000313" key="10">
    <source>
        <dbReference type="Proteomes" id="UP001159363"/>
    </source>
</evidence>
<comment type="cofactor">
    <cofactor evidence="1">
        <name>a divalent metal cation</name>
        <dbReference type="ChEBI" id="CHEBI:60240"/>
    </cofactor>
</comment>